<dbReference type="OrthoDB" id="3211108at2"/>
<comment type="caution">
    <text evidence="2">The sequence shown here is derived from an EMBL/GenBank/DDBJ whole genome shotgun (WGS) entry which is preliminary data.</text>
</comment>
<accession>A0A2T0T781</accession>
<evidence type="ECO:0000259" key="1">
    <source>
        <dbReference type="Pfam" id="PF11706"/>
    </source>
</evidence>
<gene>
    <name evidence="2" type="ORF">CLV43_105259</name>
</gene>
<dbReference type="InterPro" id="IPR023286">
    <property type="entry name" value="ABATE_dom_sf"/>
</dbReference>
<name>A0A2T0T781_9PSEU</name>
<dbReference type="Pfam" id="PF11706">
    <property type="entry name" value="zf-CGNR"/>
    <property type="match status" value="1"/>
</dbReference>
<dbReference type="Proteomes" id="UP000239494">
    <property type="component" value="Unassembled WGS sequence"/>
</dbReference>
<dbReference type="InterPro" id="IPR010852">
    <property type="entry name" value="ABATE"/>
</dbReference>
<dbReference type="AlphaFoldDB" id="A0A2T0T781"/>
<dbReference type="InterPro" id="IPR021005">
    <property type="entry name" value="Znf_CGNR"/>
</dbReference>
<evidence type="ECO:0000313" key="2">
    <source>
        <dbReference type="EMBL" id="PRY41501.1"/>
    </source>
</evidence>
<dbReference type="PANTHER" id="PTHR35525:SF3">
    <property type="entry name" value="BLL6575 PROTEIN"/>
    <property type="match status" value="1"/>
</dbReference>
<reference evidence="2 3" key="1">
    <citation type="submission" date="2018-03" db="EMBL/GenBank/DDBJ databases">
        <title>Genomic Encyclopedia of Archaeal and Bacterial Type Strains, Phase II (KMG-II): from individual species to whole genera.</title>
        <authorList>
            <person name="Goeker M."/>
        </authorList>
    </citation>
    <scope>NUCLEOTIDE SEQUENCE [LARGE SCALE GENOMIC DNA]</scope>
    <source>
        <strain evidence="2 3">DSM 44720</strain>
    </source>
</reference>
<proteinExistence type="predicted"/>
<organism evidence="2 3">
    <name type="scientific">Umezawaea tangerina</name>
    <dbReference type="NCBI Taxonomy" id="84725"/>
    <lineage>
        <taxon>Bacteria</taxon>
        <taxon>Bacillati</taxon>
        <taxon>Actinomycetota</taxon>
        <taxon>Actinomycetes</taxon>
        <taxon>Pseudonocardiales</taxon>
        <taxon>Pseudonocardiaceae</taxon>
        <taxon>Umezawaea</taxon>
    </lineage>
</organism>
<protein>
    <submittedName>
        <fullName evidence="2">Putative RNA-binding Zn ribbon-like protein</fullName>
    </submittedName>
</protein>
<dbReference type="PANTHER" id="PTHR35525">
    <property type="entry name" value="BLL6575 PROTEIN"/>
    <property type="match status" value="1"/>
</dbReference>
<evidence type="ECO:0000313" key="3">
    <source>
        <dbReference type="Proteomes" id="UP000239494"/>
    </source>
</evidence>
<feature type="domain" description="Zinc finger CGNR" evidence="1">
    <location>
        <begin position="119"/>
        <end position="162"/>
    </location>
</feature>
<keyword evidence="3" id="KW-1185">Reference proteome</keyword>
<dbReference type="SUPFAM" id="SSF160904">
    <property type="entry name" value="Jann2411-like"/>
    <property type="match status" value="1"/>
</dbReference>
<sequence length="169" mass="18408">MPQDEDLLLAVLNSAPVVDGVRTEQLVGEAGKELATRYGGTGTPGELAHLRSVREALQDLIRGRADATGELNSLLEKTVLVPEATPTGLDWELVAPPHRRLAVRVVMAWSLVEEEMPGRLRACANTRCNLFLIDRSRPGTAKWCSMAVCGNRMKARVHASRKRESGPSS</sequence>
<dbReference type="EMBL" id="PVTF01000005">
    <property type="protein sequence ID" value="PRY41501.1"/>
    <property type="molecule type" value="Genomic_DNA"/>
</dbReference>
<dbReference type="Pfam" id="PF07336">
    <property type="entry name" value="ABATE"/>
    <property type="match status" value="1"/>
</dbReference>
<dbReference type="Gene3D" id="1.10.3300.10">
    <property type="entry name" value="Jann2411-like domain"/>
    <property type="match status" value="1"/>
</dbReference>